<dbReference type="VEuPathDB" id="FungiDB:UREG_06304"/>
<proteinExistence type="predicted"/>
<feature type="compositionally biased region" description="Low complexity" evidence="1">
    <location>
        <begin position="186"/>
        <end position="198"/>
    </location>
</feature>
<feature type="region of interest" description="Disordered" evidence="1">
    <location>
        <begin position="165"/>
        <end position="206"/>
    </location>
</feature>
<evidence type="ECO:0000313" key="2">
    <source>
        <dbReference type="EMBL" id="EEP81439.1"/>
    </source>
</evidence>
<dbReference type="AlphaFoldDB" id="C4JXD1"/>
<dbReference type="eggNOG" id="ENOG502RNSB">
    <property type="taxonomic scope" value="Eukaryota"/>
</dbReference>
<feature type="region of interest" description="Disordered" evidence="1">
    <location>
        <begin position="131"/>
        <end position="151"/>
    </location>
</feature>
<keyword evidence="3" id="KW-1185">Reference proteome</keyword>
<reference evidence="3" key="1">
    <citation type="journal article" date="2009" name="Genome Res.">
        <title>Comparative genomic analyses of the human fungal pathogens Coccidioides and their relatives.</title>
        <authorList>
            <person name="Sharpton T.J."/>
            <person name="Stajich J.E."/>
            <person name="Rounsley S.D."/>
            <person name="Gardner M.J."/>
            <person name="Wortman J.R."/>
            <person name="Jordar V.S."/>
            <person name="Maiti R."/>
            <person name="Kodira C.D."/>
            <person name="Neafsey D.E."/>
            <person name="Zeng Q."/>
            <person name="Hung C.-Y."/>
            <person name="McMahan C."/>
            <person name="Muszewska A."/>
            <person name="Grynberg M."/>
            <person name="Mandel M.A."/>
            <person name="Kellner E.M."/>
            <person name="Barker B.M."/>
            <person name="Galgiani J.N."/>
            <person name="Orbach M.J."/>
            <person name="Kirkland T.N."/>
            <person name="Cole G.T."/>
            <person name="Henn M.R."/>
            <person name="Birren B.W."/>
            <person name="Taylor J.W."/>
        </authorList>
    </citation>
    <scope>NUCLEOTIDE SEQUENCE [LARGE SCALE GENOMIC DNA]</scope>
    <source>
        <strain evidence="3">UAMH 1704</strain>
    </source>
</reference>
<dbReference type="OMA" id="NGGWRNE"/>
<evidence type="ECO:0000313" key="3">
    <source>
        <dbReference type="Proteomes" id="UP000002058"/>
    </source>
</evidence>
<dbReference type="STRING" id="336963.C4JXD1"/>
<evidence type="ECO:0000256" key="1">
    <source>
        <dbReference type="SAM" id="MobiDB-lite"/>
    </source>
</evidence>
<name>C4JXD1_UNCRE</name>
<dbReference type="HOGENOM" id="CLU_1332796_0_0_1"/>
<dbReference type="InParanoid" id="C4JXD1"/>
<sequence>MNFDNDMTTAGGGEVEAEPMERTEKGSASGRPQTRKGPGRFSSSRISSYAHPDELRATSEMRERRHAAMSILNDPELLMFHALSSNESIPQTRKRFLHHLIGIPPPTTRPFAIRDISEHHPEDTQHVYLRRQTQSKRDGAASGSTKTSYTAYEHAPTMIDIIEINGGWEDDPEDEAGPGRAKGVQASGSSGASPGPSGRMKGKGRV</sequence>
<dbReference type="OrthoDB" id="4171340at2759"/>
<accession>C4JXD1</accession>
<dbReference type="EMBL" id="CH476618">
    <property type="protein sequence ID" value="EEP81439.1"/>
    <property type="molecule type" value="Genomic_DNA"/>
</dbReference>
<organism evidence="2 3">
    <name type="scientific">Uncinocarpus reesii (strain UAMH 1704)</name>
    <dbReference type="NCBI Taxonomy" id="336963"/>
    <lineage>
        <taxon>Eukaryota</taxon>
        <taxon>Fungi</taxon>
        <taxon>Dikarya</taxon>
        <taxon>Ascomycota</taxon>
        <taxon>Pezizomycotina</taxon>
        <taxon>Eurotiomycetes</taxon>
        <taxon>Eurotiomycetidae</taxon>
        <taxon>Onygenales</taxon>
        <taxon>Onygenaceae</taxon>
        <taxon>Uncinocarpus</taxon>
    </lineage>
</organism>
<protein>
    <submittedName>
        <fullName evidence="2">Uncharacterized protein</fullName>
    </submittedName>
</protein>
<dbReference type="Proteomes" id="UP000002058">
    <property type="component" value="Unassembled WGS sequence"/>
</dbReference>
<dbReference type="RefSeq" id="XP_002583337.1">
    <property type="nucleotide sequence ID" value="XM_002583291.1"/>
</dbReference>
<feature type="region of interest" description="Disordered" evidence="1">
    <location>
        <begin position="1"/>
        <end position="53"/>
    </location>
</feature>
<dbReference type="GeneID" id="8441657"/>
<gene>
    <name evidence="2" type="ORF">UREG_06304</name>
</gene>
<dbReference type="KEGG" id="ure:UREG_06304"/>